<dbReference type="EMBL" id="NAJN01000900">
    <property type="protein sequence ID" value="TKA67543.1"/>
    <property type="molecule type" value="Genomic_DNA"/>
</dbReference>
<dbReference type="Pfam" id="PF01370">
    <property type="entry name" value="Epimerase"/>
    <property type="match status" value="1"/>
</dbReference>
<accession>A0A4U0WY87</accession>
<dbReference type="SUPFAM" id="SSF51735">
    <property type="entry name" value="NAD(P)-binding Rossmann-fold domains"/>
    <property type="match status" value="1"/>
</dbReference>
<keyword evidence="1" id="KW-0560">Oxidoreductase</keyword>
<dbReference type="InterPro" id="IPR001509">
    <property type="entry name" value="Epimerase_deHydtase"/>
</dbReference>
<evidence type="ECO:0000256" key="2">
    <source>
        <dbReference type="ARBA" id="ARBA00023445"/>
    </source>
</evidence>
<evidence type="ECO:0000313" key="4">
    <source>
        <dbReference type="EMBL" id="TKA67543.1"/>
    </source>
</evidence>
<name>A0A4U0WY87_9PEZI</name>
<sequence length="358" mass="37951">MSSNLNALQTFDSVSGDVVLITGATGHIGFIVLQLALKAGYSVRAAVRSQEKADSLSSSPLIKALEPASRLSFVIVPDLSAPSAYDEAAQGAKYVIHLASPIPMKGYTAPEDCERVFVIPAIKGTLEMLEAAKRSGTVQRVVITSSVIALMTFKDFSQGGNAATFTADSRVPTPPNLYSGDFEAYAASKVAALNESEAWMARETLAFDLVNIMPSFVFGRNNLVTDVKDVVSGSNSALLSFLLGNKAESPLGGHSVHVDDVARTHLLALNPNVGGNQSFVTSAQTPNGMVWEDAFKFVAVHFPAAVAGGTLPCNGSQPTYDQKVDSSKTEEVFGFKHQSYEEQVKSAVGHYLELAAKA</sequence>
<dbReference type="STRING" id="331657.A0A4U0WY87"/>
<keyword evidence="5" id="KW-1185">Reference proteome</keyword>
<dbReference type="InterPro" id="IPR050425">
    <property type="entry name" value="NAD(P)_dehydrat-like"/>
</dbReference>
<feature type="domain" description="NAD-dependent epimerase/dehydratase" evidence="3">
    <location>
        <begin position="19"/>
        <end position="271"/>
    </location>
</feature>
<protein>
    <recommendedName>
        <fullName evidence="3">NAD-dependent epimerase/dehydratase domain-containing protein</fullName>
    </recommendedName>
</protein>
<proteinExistence type="inferred from homology"/>
<organism evidence="4 5">
    <name type="scientific">Cryomyces minteri</name>
    <dbReference type="NCBI Taxonomy" id="331657"/>
    <lineage>
        <taxon>Eukaryota</taxon>
        <taxon>Fungi</taxon>
        <taxon>Dikarya</taxon>
        <taxon>Ascomycota</taxon>
        <taxon>Pezizomycotina</taxon>
        <taxon>Dothideomycetes</taxon>
        <taxon>Dothideomycetes incertae sedis</taxon>
        <taxon>Cryomyces</taxon>
    </lineage>
</organism>
<dbReference type="InterPro" id="IPR036291">
    <property type="entry name" value="NAD(P)-bd_dom_sf"/>
</dbReference>
<comment type="similarity">
    <text evidence="2">Belongs to the NAD(P)-dependent epimerase/dehydratase family. Dihydroflavonol-4-reductase subfamily.</text>
</comment>
<dbReference type="Proteomes" id="UP000308768">
    <property type="component" value="Unassembled WGS sequence"/>
</dbReference>
<dbReference type="Gene3D" id="3.40.50.720">
    <property type="entry name" value="NAD(P)-binding Rossmann-like Domain"/>
    <property type="match status" value="1"/>
</dbReference>
<evidence type="ECO:0000256" key="1">
    <source>
        <dbReference type="ARBA" id="ARBA00023002"/>
    </source>
</evidence>
<dbReference type="OrthoDB" id="2735536at2759"/>
<reference evidence="4 5" key="1">
    <citation type="submission" date="2017-03" db="EMBL/GenBank/DDBJ databases">
        <title>Genomes of endolithic fungi from Antarctica.</title>
        <authorList>
            <person name="Coleine C."/>
            <person name="Masonjones S."/>
            <person name="Stajich J.E."/>
        </authorList>
    </citation>
    <scope>NUCLEOTIDE SEQUENCE [LARGE SCALE GENOMIC DNA]</scope>
    <source>
        <strain evidence="4 5">CCFEE 5187</strain>
    </source>
</reference>
<evidence type="ECO:0000259" key="3">
    <source>
        <dbReference type="Pfam" id="PF01370"/>
    </source>
</evidence>
<dbReference type="PANTHER" id="PTHR10366">
    <property type="entry name" value="NAD DEPENDENT EPIMERASE/DEHYDRATASE"/>
    <property type="match status" value="1"/>
</dbReference>
<comment type="caution">
    <text evidence="4">The sequence shown here is derived from an EMBL/GenBank/DDBJ whole genome shotgun (WGS) entry which is preliminary data.</text>
</comment>
<dbReference type="GO" id="GO:0016616">
    <property type="term" value="F:oxidoreductase activity, acting on the CH-OH group of donors, NAD or NADP as acceptor"/>
    <property type="evidence" value="ECO:0007669"/>
    <property type="project" value="TreeGrafter"/>
</dbReference>
<dbReference type="AlphaFoldDB" id="A0A4U0WY87"/>
<evidence type="ECO:0000313" key="5">
    <source>
        <dbReference type="Proteomes" id="UP000308768"/>
    </source>
</evidence>
<dbReference type="PANTHER" id="PTHR10366:SF564">
    <property type="entry name" value="STEROL-4-ALPHA-CARBOXYLATE 3-DEHYDROGENASE, DECARBOXYLATING"/>
    <property type="match status" value="1"/>
</dbReference>
<gene>
    <name evidence="4" type="ORF">B0A49_07626</name>
</gene>